<dbReference type="InterPro" id="IPR050639">
    <property type="entry name" value="SSR_resolvase"/>
</dbReference>
<organism evidence="9 10">
    <name type="scientific">Marinobacterium nitratireducens</name>
    <dbReference type="NCBI Taxonomy" id="518897"/>
    <lineage>
        <taxon>Bacteria</taxon>
        <taxon>Pseudomonadati</taxon>
        <taxon>Pseudomonadota</taxon>
        <taxon>Gammaproteobacteria</taxon>
        <taxon>Oceanospirillales</taxon>
        <taxon>Oceanospirillaceae</taxon>
        <taxon>Marinobacterium</taxon>
    </lineage>
</organism>
<dbReference type="EMBL" id="BMLT01000002">
    <property type="protein sequence ID" value="GGO77605.1"/>
    <property type="molecule type" value="Genomic_DNA"/>
</dbReference>
<dbReference type="Gene3D" id="3.40.50.1390">
    <property type="entry name" value="Resolvase, N-terminal catalytic domain"/>
    <property type="match status" value="1"/>
</dbReference>
<evidence type="ECO:0000259" key="8">
    <source>
        <dbReference type="PROSITE" id="PS51736"/>
    </source>
</evidence>
<dbReference type="PROSITE" id="PS00398">
    <property type="entry name" value="RECOMBINASES_2"/>
    <property type="match status" value="1"/>
</dbReference>
<dbReference type="PROSITE" id="PS51736">
    <property type="entry name" value="RECOMBINASES_3"/>
    <property type="match status" value="1"/>
</dbReference>
<dbReference type="PANTHER" id="PTHR30461:SF2">
    <property type="entry name" value="SERINE RECOMBINASE PINE-RELATED"/>
    <property type="match status" value="1"/>
</dbReference>
<name>A0A917ZAJ3_9GAMM</name>
<dbReference type="GO" id="GO:0000150">
    <property type="term" value="F:DNA strand exchange activity"/>
    <property type="evidence" value="ECO:0007669"/>
    <property type="project" value="UniProtKB-KW"/>
</dbReference>
<evidence type="ECO:0000256" key="7">
    <source>
        <dbReference type="SAM" id="Coils"/>
    </source>
</evidence>
<keyword evidence="7" id="KW-0175">Coiled coil</keyword>
<evidence type="ECO:0000256" key="1">
    <source>
        <dbReference type="ARBA" id="ARBA00009913"/>
    </source>
</evidence>
<dbReference type="Pfam" id="PF00239">
    <property type="entry name" value="Resolvase"/>
    <property type="match status" value="1"/>
</dbReference>
<accession>A0A917ZAJ3</accession>
<evidence type="ECO:0000313" key="9">
    <source>
        <dbReference type="EMBL" id="GGO77605.1"/>
    </source>
</evidence>
<dbReference type="Proteomes" id="UP000599578">
    <property type="component" value="Unassembled WGS sequence"/>
</dbReference>
<dbReference type="SUPFAM" id="SSF53041">
    <property type="entry name" value="Resolvase-like"/>
    <property type="match status" value="1"/>
</dbReference>
<dbReference type="InterPro" id="IPR036162">
    <property type="entry name" value="Resolvase-like_N_sf"/>
</dbReference>
<dbReference type="InterPro" id="IPR006118">
    <property type="entry name" value="Recombinase_CS"/>
</dbReference>
<keyword evidence="3" id="KW-0230">DNA invertase</keyword>
<protein>
    <submittedName>
        <fullName evidence="9">Resolvase</fullName>
    </submittedName>
</protein>
<evidence type="ECO:0000256" key="3">
    <source>
        <dbReference type="ARBA" id="ARBA00023100"/>
    </source>
</evidence>
<dbReference type="AlphaFoldDB" id="A0A917ZAJ3"/>
<dbReference type="InterPro" id="IPR006119">
    <property type="entry name" value="Resolv_N"/>
</dbReference>
<proteinExistence type="inferred from homology"/>
<sequence length="218" mass="25241">MKIGYARISSEEQNFDMQMDALEAAGCARIYQERASGAKIDRPELQKALDFMREGDTLVVWRLDRLGRNLKHLVRTVEELREQKKNFSSLNEQIDTGTAAGTLIFHLFCALAEFERGLLRERVNAGLRSARARGRVGGRRRTITDNVILKIVADVQMNPEIPITQICQQHGISRASYYSVVHPRLQDEQRKQEERREIQKREIQERLRKTLPEPEDVK</sequence>
<reference evidence="9 10" key="1">
    <citation type="journal article" date="2014" name="Int. J. Syst. Evol. Microbiol.">
        <title>Complete genome sequence of Corynebacterium casei LMG S-19264T (=DSM 44701T), isolated from a smear-ripened cheese.</title>
        <authorList>
            <consortium name="US DOE Joint Genome Institute (JGI-PGF)"/>
            <person name="Walter F."/>
            <person name="Albersmeier A."/>
            <person name="Kalinowski J."/>
            <person name="Ruckert C."/>
        </authorList>
    </citation>
    <scope>NUCLEOTIDE SEQUENCE [LARGE SCALE GENOMIC DNA]</scope>
    <source>
        <strain evidence="9 10">CGMCC 1.7286</strain>
    </source>
</reference>
<comment type="caution">
    <text evidence="9">The sequence shown here is derived from an EMBL/GenBank/DDBJ whole genome shotgun (WGS) entry which is preliminary data.</text>
</comment>
<dbReference type="GO" id="GO:0015074">
    <property type="term" value="P:DNA integration"/>
    <property type="evidence" value="ECO:0007669"/>
    <property type="project" value="UniProtKB-KW"/>
</dbReference>
<keyword evidence="5" id="KW-0233">DNA recombination</keyword>
<feature type="active site" description="O-(5'-phospho-DNA)-serine intermediate" evidence="6">
    <location>
        <position position="9"/>
    </location>
</feature>
<dbReference type="SMART" id="SM00857">
    <property type="entry name" value="Resolvase"/>
    <property type="match status" value="1"/>
</dbReference>
<evidence type="ECO:0000256" key="5">
    <source>
        <dbReference type="ARBA" id="ARBA00023172"/>
    </source>
</evidence>
<evidence type="ECO:0000313" key="10">
    <source>
        <dbReference type="Proteomes" id="UP000599578"/>
    </source>
</evidence>
<dbReference type="GO" id="GO:0003677">
    <property type="term" value="F:DNA binding"/>
    <property type="evidence" value="ECO:0007669"/>
    <property type="project" value="UniProtKB-KW"/>
</dbReference>
<comment type="similarity">
    <text evidence="1">Belongs to the site-specific recombinase resolvase family.</text>
</comment>
<dbReference type="PANTHER" id="PTHR30461">
    <property type="entry name" value="DNA-INVERTASE FROM LAMBDOID PROPHAGE"/>
    <property type="match status" value="1"/>
</dbReference>
<keyword evidence="4" id="KW-0238">DNA-binding</keyword>
<keyword evidence="2" id="KW-0229">DNA integration</keyword>
<feature type="coiled-coil region" evidence="7">
    <location>
        <begin position="63"/>
        <end position="93"/>
    </location>
</feature>
<evidence type="ECO:0000256" key="4">
    <source>
        <dbReference type="ARBA" id="ARBA00023125"/>
    </source>
</evidence>
<evidence type="ECO:0000256" key="6">
    <source>
        <dbReference type="PIRSR" id="PIRSR606118-50"/>
    </source>
</evidence>
<gene>
    <name evidence="9" type="ORF">GCM10011348_07540</name>
</gene>
<keyword evidence="10" id="KW-1185">Reference proteome</keyword>
<feature type="domain" description="Resolvase/invertase-type recombinase catalytic" evidence="8">
    <location>
        <begin position="1"/>
        <end position="134"/>
    </location>
</feature>
<evidence type="ECO:0000256" key="2">
    <source>
        <dbReference type="ARBA" id="ARBA00022908"/>
    </source>
</evidence>
<dbReference type="FunFam" id="3.40.50.1390:FF:000001">
    <property type="entry name" value="DNA recombinase"/>
    <property type="match status" value="1"/>
</dbReference>
<dbReference type="CDD" id="cd03768">
    <property type="entry name" value="SR_ResInv"/>
    <property type="match status" value="1"/>
</dbReference>
<dbReference type="RefSeq" id="WP_188858472.1">
    <property type="nucleotide sequence ID" value="NZ_BMLT01000002.1"/>
</dbReference>